<dbReference type="FunFam" id="2.40.50.40:FF:000002">
    <property type="entry name" value="C-C motif chemokine"/>
    <property type="match status" value="1"/>
</dbReference>
<dbReference type="PANTHER" id="PTHR12015:SF103">
    <property type="entry name" value="C-C MOTIF CHEMOKINE 4-RELATED"/>
    <property type="match status" value="1"/>
</dbReference>
<keyword evidence="2" id="KW-0145">Chemotaxis</keyword>
<evidence type="ECO:0000313" key="8">
    <source>
        <dbReference type="Proteomes" id="UP000585317"/>
    </source>
</evidence>
<dbReference type="GO" id="GO:0008009">
    <property type="term" value="F:chemokine activity"/>
    <property type="evidence" value="ECO:0007669"/>
    <property type="project" value="InterPro"/>
</dbReference>
<dbReference type="GO" id="GO:0006954">
    <property type="term" value="P:inflammatory response"/>
    <property type="evidence" value="ECO:0007669"/>
    <property type="project" value="TreeGrafter"/>
</dbReference>
<dbReference type="AlphaFoldDB" id="A0A7L4F2R9"/>
<dbReference type="InterPro" id="IPR036048">
    <property type="entry name" value="Interleukin_8-like_sf"/>
</dbReference>
<organism evidence="7 8">
    <name type="scientific">Hirundo rustica</name>
    <name type="common">Barn swallow</name>
    <dbReference type="NCBI Taxonomy" id="43150"/>
    <lineage>
        <taxon>Eukaryota</taxon>
        <taxon>Metazoa</taxon>
        <taxon>Chordata</taxon>
        <taxon>Craniata</taxon>
        <taxon>Vertebrata</taxon>
        <taxon>Euteleostomi</taxon>
        <taxon>Archelosauria</taxon>
        <taxon>Archosauria</taxon>
        <taxon>Dinosauria</taxon>
        <taxon>Saurischia</taxon>
        <taxon>Theropoda</taxon>
        <taxon>Coelurosauria</taxon>
        <taxon>Aves</taxon>
        <taxon>Neognathae</taxon>
        <taxon>Neoaves</taxon>
        <taxon>Telluraves</taxon>
        <taxon>Australaves</taxon>
        <taxon>Passeriformes</taxon>
        <taxon>Sylvioidea</taxon>
        <taxon>Hirundinidae</taxon>
        <taxon>Hirundo</taxon>
    </lineage>
</organism>
<evidence type="ECO:0000256" key="5">
    <source>
        <dbReference type="SAM" id="SignalP"/>
    </source>
</evidence>
<keyword evidence="3" id="KW-0202">Cytokine</keyword>
<dbReference type="GO" id="GO:0005615">
    <property type="term" value="C:extracellular space"/>
    <property type="evidence" value="ECO:0007669"/>
    <property type="project" value="UniProtKB-KW"/>
</dbReference>
<comment type="similarity">
    <text evidence="1">Belongs to the intercrine beta (chemokine CC) family.</text>
</comment>
<dbReference type="GO" id="GO:0048245">
    <property type="term" value="P:eosinophil chemotaxis"/>
    <property type="evidence" value="ECO:0007669"/>
    <property type="project" value="TreeGrafter"/>
</dbReference>
<gene>
    <name evidence="7" type="primary">Ccl3_1</name>
    <name evidence="7" type="ORF">HIRRUS_R03887</name>
</gene>
<feature type="non-terminal residue" evidence="7">
    <location>
        <position position="1"/>
    </location>
</feature>
<evidence type="ECO:0000256" key="1">
    <source>
        <dbReference type="ARBA" id="ARBA00010868"/>
    </source>
</evidence>
<dbReference type="GO" id="GO:0048020">
    <property type="term" value="F:CCR chemokine receptor binding"/>
    <property type="evidence" value="ECO:0007669"/>
    <property type="project" value="TreeGrafter"/>
</dbReference>
<keyword evidence="4 5" id="KW-0732">Signal</keyword>
<evidence type="ECO:0000256" key="4">
    <source>
        <dbReference type="ARBA" id="ARBA00022729"/>
    </source>
</evidence>
<feature type="signal peptide" evidence="5">
    <location>
        <begin position="1"/>
        <end position="15"/>
    </location>
</feature>
<evidence type="ECO:0000259" key="6">
    <source>
        <dbReference type="SMART" id="SM00199"/>
    </source>
</evidence>
<dbReference type="SUPFAM" id="SSF54117">
    <property type="entry name" value="Interleukin 8-like chemokines"/>
    <property type="match status" value="1"/>
</dbReference>
<dbReference type="PANTHER" id="PTHR12015">
    <property type="entry name" value="SMALL INDUCIBLE CYTOKINE A"/>
    <property type="match status" value="1"/>
</dbReference>
<dbReference type="Proteomes" id="UP000585317">
    <property type="component" value="Unassembled WGS sequence"/>
</dbReference>
<dbReference type="InterPro" id="IPR001811">
    <property type="entry name" value="Chemokine_IL8-like_dom"/>
</dbReference>
<feature type="domain" description="Chemokine interleukin-8-like" evidence="6">
    <location>
        <begin position="27"/>
        <end position="85"/>
    </location>
</feature>
<name>A0A7L4F2R9_HIRRU</name>
<dbReference type="EMBL" id="VZZX01011644">
    <property type="protein sequence ID" value="NXW79972.1"/>
    <property type="molecule type" value="Genomic_DNA"/>
</dbReference>
<dbReference type="Pfam" id="PF00048">
    <property type="entry name" value="IL8"/>
    <property type="match status" value="1"/>
</dbReference>
<reference evidence="7 8" key="1">
    <citation type="submission" date="2019-09" db="EMBL/GenBank/DDBJ databases">
        <title>Bird 10,000 Genomes (B10K) Project - Family phase.</title>
        <authorList>
            <person name="Zhang G."/>
        </authorList>
    </citation>
    <scope>NUCLEOTIDE SEQUENCE [LARGE SCALE GENOMIC DNA]</scope>
    <source>
        <strain evidence="7">B10K-DU-001-67</strain>
        <tissue evidence="7">Muscle</tissue>
    </source>
</reference>
<evidence type="ECO:0000256" key="2">
    <source>
        <dbReference type="ARBA" id="ARBA00022500"/>
    </source>
</evidence>
<dbReference type="SMART" id="SM00199">
    <property type="entry name" value="SCY"/>
    <property type="match status" value="1"/>
</dbReference>
<sequence>QRGPRWCCSWGLTRAVCPSLAPTDGVPSTCCFSYQKQPIHWRRVSSVFDTSSSCSRPGVIVVTKKKKVLCANPQEKWVQELRKHLQSPEN</sequence>
<protein>
    <submittedName>
        <fullName evidence="7">CCL3 protein</fullName>
    </submittedName>
</protein>
<dbReference type="GO" id="GO:0061844">
    <property type="term" value="P:antimicrobial humoral immune response mediated by antimicrobial peptide"/>
    <property type="evidence" value="ECO:0007669"/>
    <property type="project" value="TreeGrafter"/>
</dbReference>
<accession>A0A7L4F2R9</accession>
<comment type="caution">
    <text evidence="7">The sequence shown here is derived from an EMBL/GenBank/DDBJ whole genome shotgun (WGS) entry which is preliminary data.</text>
</comment>
<dbReference type="Gene3D" id="2.40.50.40">
    <property type="match status" value="1"/>
</dbReference>
<dbReference type="GO" id="GO:0030335">
    <property type="term" value="P:positive regulation of cell migration"/>
    <property type="evidence" value="ECO:0007669"/>
    <property type="project" value="TreeGrafter"/>
</dbReference>
<feature type="chain" id="PRO_5029582992" evidence="5">
    <location>
        <begin position="16"/>
        <end position="90"/>
    </location>
</feature>
<feature type="non-terminal residue" evidence="7">
    <location>
        <position position="90"/>
    </location>
</feature>
<evidence type="ECO:0000256" key="3">
    <source>
        <dbReference type="ARBA" id="ARBA00022514"/>
    </source>
</evidence>
<evidence type="ECO:0000313" key="7">
    <source>
        <dbReference type="EMBL" id="NXW79972.1"/>
    </source>
</evidence>
<dbReference type="InterPro" id="IPR039809">
    <property type="entry name" value="Chemokine_b/g/d"/>
</dbReference>
<dbReference type="GO" id="GO:0070098">
    <property type="term" value="P:chemokine-mediated signaling pathway"/>
    <property type="evidence" value="ECO:0007669"/>
    <property type="project" value="TreeGrafter"/>
</dbReference>
<proteinExistence type="inferred from homology"/>